<accession>A0ABD3TCV0</accession>
<keyword evidence="6" id="KW-0539">Nucleus</keyword>
<evidence type="ECO:0000256" key="3">
    <source>
        <dbReference type="ARBA" id="ARBA00023015"/>
    </source>
</evidence>
<dbReference type="PROSITE" id="PS50863">
    <property type="entry name" value="B3"/>
    <property type="match status" value="1"/>
</dbReference>
<comment type="caution">
    <text evidence="8">The sequence shown here is derived from an EMBL/GenBank/DDBJ whole genome shotgun (WGS) entry which is preliminary data.</text>
</comment>
<dbReference type="SUPFAM" id="SSF101936">
    <property type="entry name" value="DNA-binding pseudobarrel domain"/>
    <property type="match status" value="1"/>
</dbReference>
<proteinExistence type="inferred from homology"/>
<evidence type="ECO:0000256" key="2">
    <source>
        <dbReference type="ARBA" id="ARBA00010515"/>
    </source>
</evidence>
<dbReference type="InterPro" id="IPR029058">
    <property type="entry name" value="AB_hydrolase_fold"/>
</dbReference>
<protein>
    <recommendedName>
        <fullName evidence="7">TF-B3 domain-containing protein</fullName>
    </recommendedName>
</protein>
<dbReference type="GO" id="GO:0003677">
    <property type="term" value="F:DNA binding"/>
    <property type="evidence" value="ECO:0007669"/>
    <property type="project" value="UniProtKB-KW"/>
</dbReference>
<dbReference type="InterPro" id="IPR003340">
    <property type="entry name" value="B3_DNA-bd"/>
</dbReference>
<dbReference type="EMBL" id="JBJXBP010000004">
    <property type="protein sequence ID" value="KAL3834436.1"/>
    <property type="molecule type" value="Genomic_DNA"/>
</dbReference>
<dbReference type="Gene3D" id="2.40.330.10">
    <property type="entry name" value="DNA-binding pseudobarrel domain"/>
    <property type="match status" value="1"/>
</dbReference>
<dbReference type="Gene3D" id="3.40.50.1820">
    <property type="entry name" value="alpha/beta hydrolase"/>
    <property type="match status" value="1"/>
</dbReference>
<keyword evidence="9" id="KW-1185">Reference proteome</keyword>
<organism evidence="8 9">
    <name type="scientific">Penstemon smallii</name>
    <dbReference type="NCBI Taxonomy" id="265156"/>
    <lineage>
        <taxon>Eukaryota</taxon>
        <taxon>Viridiplantae</taxon>
        <taxon>Streptophyta</taxon>
        <taxon>Embryophyta</taxon>
        <taxon>Tracheophyta</taxon>
        <taxon>Spermatophyta</taxon>
        <taxon>Magnoliopsida</taxon>
        <taxon>eudicotyledons</taxon>
        <taxon>Gunneridae</taxon>
        <taxon>Pentapetalae</taxon>
        <taxon>asterids</taxon>
        <taxon>lamiids</taxon>
        <taxon>Lamiales</taxon>
        <taxon>Plantaginaceae</taxon>
        <taxon>Cheloneae</taxon>
        <taxon>Penstemon</taxon>
    </lineage>
</organism>
<name>A0ABD3TCV0_9LAMI</name>
<dbReference type="InterPro" id="IPR050466">
    <property type="entry name" value="Carboxylest/Gibb_receptor"/>
</dbReference>
<feature type="domain" description="TF-B3" evidence="7">
    <location>
        <begin position="18"/>
        <end position="110"/>
    </location>
</feature>
<evidence type="ECO:0000313" key="8">
    <source>
        <dbReference type="EMBL" id="KAL3834436.1"/>
    </source>
</evidence>
<dbReference type="InterPro" id="IPR015300">
    <property type="entry name" value="DNA-bd_pseudobarrel_sf"/>
</dbReference>
<keyword evidence="3" id="KW-0805">Transcription regulation</keyword>
<dbReference type="GO" id="GO:0005634">
    <property type="term" value="C:nucleus"/>
    <property type="evidence" value="ECO:0007669"/>
    <property type="project" value="UniProtKB-SubCell"/>
</dbReference>
<dbReference type="Pfam" id="PF02362">
    <property type="entry name" value="B3"/>
    <property type="match status" value="1"/>
</dbReference>
<evidence type="ECO:0000256" key="6">
    <source>
        <dbReference type="ARBA" id="ARBA00023242"/>
    </source>
</evidence>
<evidence type="ECO:0000256" key="1">
    <source>
        <dbReference type="ARBA" id="ARBA00004123"/>
    </source>
</evidence>
<dbReference type="SMART" id="SM01019">
    <property type="entry name" value="B3"/>
    <property type="match status" value="1"/>
</dbReference>
<dbReference type="PANTHER" id="PTHR23024">
    <property type="entry name" value="ARYLACETAMIDE DEACETYLASE"/>
    <property type="match status" value="1"/>
</dbReference>
<dbReference type="Proteomes" id="UP001634393">
    <property type="component" value="Unassembled WGS sequence"/>
</dbReference>
<dbReference type="PANTHER" id="PTHR23024:SF467">
    <property type="entry name" value="CARBOXYLESTERASE 12-RELATED"/>
    <property type="match status" value="1"/>
</dbReference>
<comment type="similarity">
    <text evidence="2">Belongs to the 'GDXG' lipolytic enzyme family.</text>
</comment>
<evidence type="ECO:0000256" key="5">
    <source>
        <dbReference type="ARBA" id="ARBA00023163"/>
    </source>
</evidence>
<dbReference type="AlphaFoldDB" id="A0ABD3TCV0"/>
<dbReference type="CDD" id="cd10017">
    <property type="entry name" value="B3_DNA"/>
    <property type="match status" value="1"/>
</dbReference>
<dbReference type="Pfam" id="PF07859">
    <property type="entry name" value="Abhydrolase_3"/>
    <property type="match status" value="1"/>
</dbReference>
<keyword evidence="4" id="KW-0238">DNA-binding</keyword>
<evidence type="ECO:0000313" key="9">
    <source>
        <dbReference type="Proteomes" id="UP001634393"/>
    </source>
</evidence>
<sequence length="444" mass="49845">MERAQEVQANLESKYPSFTKLMLRSDVSGGFLLGLPMQFCREHMPKEDKTMVLVDEDEQAYDTKYLTVENGLSCGWRGFSLAHDELVEGDVLVFQLVEPTKFKVYIIRASKLTEVDGAISILNLDCLAKPIDEDLLYDINPFVRVYKDGRVERLIGTDFVPASIDPTTGAQSKDIEISHNVSARIYLPKNPNKYRKIPLLVYFHGGAFFTGSPFNQVYHNHLNSLVSKANVVAVSVNYRLAPEHPLPVGYEDSWAALKWVISHSKGNANETWLKDYADFGHIYLGGDSAGGNIAHNMAMRVGLDNTNQRIVLDGMFLYSPHFWGKKPIGDEDETKFIYAKRVMESIWIHAYPNSTGFDDPLVNPAKDPNLSCLGCKRVLIIEGGDEILKDRGFYYKKSLIESKWNGVVKVVDVKGEGHDFVIGDSPKAKEMVNHIASFLNQGEV</sequence>
<dbReference type="InterPro" id="IPR013094">
    <property type="entry name" value="AB_hydrolase_3"/>
</dbReference>
<gene>
    <name evidence="8" type="ORF">ACJIZ3_009172</name>
</gene>
<comment type="subcellular location">
    <subcellularLocation>
        <location evidence="1">Nucleus</location>
    </subcellularLocation>
</comment>
<reference evidence="8 9" key="1">
    <citation type="submission" date="2024-12" db="EMBL/GenBank/DDBJ databases">
        <title>The unique morphological basis and parallel evolutionary history of personate flowers in Penstemon.</title>
        <authorList>
            <person name="Depatie T.H."/>
            <person name="Wessinger C.A."/>
        </authorList>
    </citation>
    <scope>NUCLEOTIDE SEQUENCE [LARGE SCALE GENOMIC DNA]</scope>
    <source>
        <strain evidence="8">WTNN_2</strain>
        <tissue evidence="8">Leaf</tissue>
    </source>
</reference>
<evidence type="ECO:0000256" key="4">
    <source>
        <dbReference type="ARBA" id="ARBA00023125"/>
    </source>
</evidence>
<evidence type="ECO:0000259" key="7">
    <source>
        <dbReference type="PROSITE" id="PS50863"/>
    </source>
</evidence>
<dbReference type="SUPFAM" id="SSF53474">
    <property type="entry name" value="alpha/beta-Hydrolases"/>
    <property type="match status" value="1"/>
</dbReference>
<keyword evidence="5" id="KW-0804">Transcription</keyword>